<evidence type="ECO:0000256" key="8">
    <source>
        <dbReference type="ARBA" id="ARBA00022723"/>
    </source>
</evidence>
<dbReference type="PANTHER" id="PTHR11236:SF48">
    <property type="entry name" value="ISOCHORISMATE SYNTHASE MENF"/>
    <property type="match status" value="1"/>
</dbReference>
<accession>A0A839HDF0</accession>
<evidence type="ECO:0000256" key="1">
    <source>
        <dbReference type="ARBA" id="ARBA00001946"/>
    </source>
</evidence>
<dbReference type="InterPro" id="IPR006805">
    <property type="entry name" value="Anth_synth_I_N"/>
</dbReference>
<evidence type="ECO:0000256" key="12">
    <source>
        <dbReference type="ARBA" id="ARBA00023239"/>
    </source>
</evidence>
<gene>
    <name evidence="15" type="primary">trpE</name>
    <name evidence="18" type="ORF">HUK38_12130</name>
</gene>
<feature type="domain" description="Chorismate-utilising enzyme C-terminal" evidence="16">
    <location>
        <begin position="222"/>
        <end position="475"/>
    </location>
</feature>
<keyword evidence="19" id="KW-1185">Reference proteome</keyword>
<evidence type="ECO:0000256" key="7">
    <source>
        <dbReference type="ARBA" id="ARBA00022605"/>
    </source>
</evidence>
<evidence type="ECO:0000256" key="5">
    <source>
        <dbReference type="ARBA" id="ARBA00012266"/>
    </source>
</evidence>
<reference evidence="18 19" key="1">
    <citation type="journal article" date="2020" name="Arch. Microbiol.">
        <title>The genome sequence of the giant phototrophic gammaproteobacterium Thiospirillum jenense gives insight into its physiological properties and phylogenetic relationships.</title>
        <authorList>
            <person name="Imhoff J.F."/>
            <person name="Meyer T.E."/>
            <person name="Kyndt J.A."/>
        </authorList>
    </citation>
    <scope>NUCLEOTIDE SEQUENCE [LARGE SCALE GENOMIC DNA]</scope>
    <source>
        <strain evidence="18 19">DSM 216</strain>
    </source>
</reference>
<comment type="cofactor">
    <cofactor evidence="1 15">
        <name>Mg(2+)</name>
        <dbReference type="ChEBI" id="CHEBI:18420"/>
    </cofactor>
</comment>
<keyword evidence="8 15" id="KW-0479">Metal-binding</keyword>
<comment type="similarity">
    <text evidence="3 15">Belongs to the anthranilate synthase component I family.</text>
</comment>
<keyword evidence="12 15" id="KW-0456">Lyase</keyword>
<dbReference type="RefSeq" id="WP_182584593.1">
    <property type="nucleotide sequence ID" value="NZ_JABVCQ010000031.1"/>
</dbReference>
<evidence type="ECO:0000259" key="16">
    <source>
        <dbReference type="Pfam" id="PF00425"/>
    </source>
</evidence>
<dbReference type="Pfam" id="PF00425">
    <property type="entry name" value="Chorismate_bind"/>
    <property type="match status" value="1"/>
</dbReference>
<dbReference type="UniPathway" id="UPA00035">
    <property type="reaction ID" value="UER00040"/>
</dbReference>
<comment type="pathway">
    <text evidence="2 15">Amino-acid biosynthesis; L-tryptophan biosynthesis; L-tryptophan from chorismate: step 1/5.</text>
</comment>
<dbReference type="InterPro" id="IPR015890">
    <property type="entry name" value="Chorismate_C"/>
</dbReference>
<dbReference type="GO" id="GO:0004049">
    <property type="term" value="F:anthranilate synthase activity"/>
    <property type="evidence" value="ECO:0007669"/>
    <property type="project" value="UniProtKB-EC"/>
</dbReference>
<dbReference type="Proteomes" id="UP000548632">
    <property type="component" value="Unassembled WGS sequence"/>
</dbReference>
<evidence type="ECO:0000259" key="17">
    <source>
        <dbReference type="Pfam" id="PF04715"/>
    </source>
</evidence>
<dbReference type="InterPro" id="IPR005256">
    <property type="entry name" value="Anth_synth_I_PabB"/>
</dbReference>
<evidence type="ECO:0000256" key="13">
    <source>
        <dbReference type="ARBA" id="ARBA00025634"/>
    </source>
</evidence>
<dbReference type="Gene3D" id="3.60.120.10">
    <property type="entry name" value="Anthranilate synthase"/>
    <property type="match status" value="1"/>
</dbReference>
<feature type="domain" description="Anthranilate synthase component I N-terminal" evidence="17">
    <location>
        <begin position="27"/>
        <end position="170"/>
    </location>
</feature>
<organism evidence="18 19">
    <name type="scientific">Thiospirillum jenense</name>
    <dbReference type="NCBI Taxonomy" id="1653858"/>
    <lineage>
        <taxon>Bacteria</taxon>
        <taxon>Pseudomonadati</taxon>
        <taxon>Pseudomonadota</taxon>
        <taxon>Gammaproteobacteria</taxon>
        <taxon>Chromatiales</taxon>
        <taxon>Chromatiaceae</taxon>
        <taxon>Thiospirillum</taxon>
    </lineage>
</organism>
<proteinExistence type="inferred from homology"/>
<evidence type="ECO:0000256" key="2">
    <source>
        <dbReference type="ARBA" id="ARBA00004873"/>
    </source>
</evidence>
<dbReference type="GO" id="GO:0046872">
    <property type="term" value="F:metal ion binding"/>
    <property type="evidence" value="ECO:0007669"/>
    <property type="project" value="UniProtKB-KW"/>
</dbReference>
<dbReference type="GO" id="GO:0000162">
    <property type="term" value="P:L-tryptophan biosynthetic process"/>
    <property type="evidence" value="ECO:0007669"/>
    <property type="project" value="UniProtKB-UniPathway"/>
</dbReference>
<dbReference type="EMBL" id="JABVCQ010000031">
    <property type="protein sequence ID" value="MBB1126965.1"/>
    <property type="molecule type" value="Genomic_DNA"/>
</dbReference>
<evidence type="ECO:0000256" key="3">
    <source>
        <dbReference type="ARBA" id="ARBA00009562"/>
    </source>
</evidence>
<dbReference type="PANTHER" id="PTHR11236">
    <property type="entry name" value="AMINOBENZOATE/ANTHRANILATE SYNTHASE"/>
    <property type="match status" value="1"/>
</dbReference>
<protein>
    <recommendedName>
        <fullName evidence="6 15">Anthranilate synthase component 1</fullName>
        <ecNumber evidence="5 15">4.1.3.27</ecNumber>
    </recommendedName>
</protein>
<keyword evidence="10 15" id="KW-0460">Magnesium</keyword>
<dbReference type="AlphaFoldDB" id="A0A839HDF0"/>
<evidence type="ECO:0000256" key="11">
    <source>
        <dbReference type="ARBA" id="ARBA00023141"/>
    </source>
</evidence>
<comment type="caution">
    <text evidence="18">The sequence shown here is derived from an EMBL/GenBank/DDBJ whole genome shotgun (WGS) entry which is preliminary data.</text>
</comment>
<dbReference type="InterPro" id="IPR019999">
    <property type="entry name" value="Anth_synth_I-like"/>
</dbReference>
<evidence type="ECO:0000256" key="10">
    <source>
        <dbReference type="ARBA" id="ARBA00022842"/>
    </source>
</evidence>
<comment type="function">
    <text evidence="13 15">Part of a heterotetrameric complex that catalyzes the two-step biosynthesis of anthranilate, an intermediate in the biosynthesis of L-tryptophan. In the first step, the glutamine-binding beta subunit (TrpG) of anthranilate synthase (AS) provides the glutamine amidotransferase activity which generates ammonia as a substrate that, along with chorismate, is used in the second step, catalyzed by the large alpha subunit of AS (TrpE) to produce anthranilate. In the absence of TrpG, TrpE can synthesize anthranilate directly from chorismate and high concentrations of ammonia.</text>
</comment>
<dbReference type="InterPro" id="IPR005801">
    <property type="entry name" value="ADC_synthase"/>
</dbReference>
<evidence type="ECO:0000256" key="4">
    <source>
        <dbReference type="ARBA" id="ARBA00011575"/>
    </source>
</evidence>
<evidence type="ECO:0000313" key="18">
    <source>
        <dbReference type="EMBL" id="MBB1126965.1"/>
    </source>
</evidence>
<evidence type="ECO:0000313" key="19">
    <source>
        <dbReference type="Proteomes" id="UP000548632"/>
    </source>
</evidence>
<keyword evidence="9 15" id="KW-0822">Tryptophan biosynthesis</keyword>
<dbReference type="Pfam" id="PF04715">
    <property type="entry name" value="Anth_synt_I_N"/>
    <property type="match status" value="1"/>
</dbReference>
<evidence type="ECO:0000256" key="9">
    <source>
        <dbReference type="ARBA" id="ARBA00022822"/>
    </source>
</evidence>
<evidence type="ECO:0000256" key="15">
    <source>
        <dbReference type="RuleBase" id="RU364045"/>
    </source>
</evidence>
<dbReference type="EC" id="4.1.3.27" evidence="5 15"/>
<comment type="catalytic activity">
    <reaction evidence="14 15">
        <text>chorismate + L-glutamine = anthranilate + pyruvate + L-glutamate + H(+)</text>
        <dbReference type="Rhea" id="RHEA:21732"/>
        <dbReference type="ChEBI" id="CHEBI:15361"/>
        <dbReference type="ChEBI" id="CHEBI:15378"/>
        <dbReference type="ChEBI" id="CHEBI:16567"/>
        <dbReference type="ChEBI" id="CHEBI:29748"/>
        <dbReference type="ChEBI" id="CHEBI:29985"/>
        <dbReference type="ChEBI" id="CHEBI:58359"/>
        <dbReference type="EC" id="4.1.3.27"/>
    </reaction>
</comment>
<evidence type="ECO:0000256" key="14">
    <source>
        <dbReference type="ARBA" id="ARBA00047683"/>
    </source>
</evidence>
<evidence type="ECO:0000256" key="6">
    <source>
        <dbReference type="ARBA" id="ARBA00020653"/>
    </source>
</evidence>
<keyword evidence="7 15" id="KW-0028">Amino-acid biosynthesis</keyword>
<dbReference type="PRINTS" id="PR00095">
    <property type="entry name" value="ANTSNTHASEI"/>
</dbReference>
<name>A0A839HDF0_9GAMM</name>
<dbReference type="NCBIfam" id="TIGR00564">
    <property type="entry name" value="trpE_most"/>
    <property type="match status" value="1"/>
</dbReference>
<comment type="subunit">
    <text evidence="4 15">Heterotetramer consisting of two non-identical subunits: a beta subunit (TrpG) and a large alpha subunit (TrpE).</text>
</comment>
<dbReference type="SUPFAM" id="SSF56322">
    <property type="entry name" value="ADC synthase"/>
    <property type="match status" value="1"/>
</dbReference>
<sequence length="495" mass="54826">MINATEFAALVQAGYNRIPIVHEILADLDTPLSCYLKLADAPYSYLLESVQGGEKWGRYSIIGLPSRTVLKVYGNRIQIERDGVCIETADTNDPLDWIAQFQQRFRIAPQLNMPRFAGGLVGYFGYDTVRYIEPRLGSCPNPDPLGNPDILLMVSEDVVVFDNLRGRLYLIVHLDPTAGDDLNSGTQRINALIAKMQRGAPRHLDSTSHQVNEHDFISGFTQDGFQQAVERIKNYILAGDCMQVVLSQRLSIPYRARPLDLYRALRGLNPSPYMYFFNLNGFHIVGSSPEILTRLEDNQVTVRPIAGTRRRGANEIEDAALERELLADPKELAEHLMLIDLGRNDVGRVAQIGTVQLTERMVVERYSHVMHIVSNVIGQLRAGLTALDVLRATFPAGTVSGAPKVRALEIIDELEPIKRGVYSGAVGYLGFNGNMDTAIAIRTAVIQDGMLHIQAGAGIVADSQPELEWQETLNKGRAIFRAVAAAEAGIERHEL</sequence>
<keyword evidence="11 15" id="KW-0057">Aromatic amino acid biosynthesis</keyword>